<gene>
    <name evidence="6" type="ORF">PMAYCL1PPCAC_03026</name>
</gene>
<feature type="compositionally biased region" description="Low complexity" evidence="4">
    <location>
        <begin position="57"/>
        <end position="79"/>
    </location>
</feature>
<dbReference type="GO" id="GO:0008270">
    <property type="term" value="F:zinc ion binding"/>
    <property type="evidence" value="ECO:0007669"/>
    <property type="project" value="UniProtKB-KW"/>
</dbReference>
<feature type="compositionally biased region" description="Acidic residues" evidence="4">
    <location>
        <begin position="141"/>
        <end position="167"/>
    </location>
</feature>
<evidence type="ECO:0000259" key="5">
    <source>
        <dbReference type="PROSITE" id="PS50089"/>
    </source>
</evidence>
<feature type="compositionally biased region" description="Acidic residues" evidence="4">
    <location>
        <begin position="209"/>
        <end position="220"/>
    </location>
</feature>
<evidence type="ECO:0000256" key="4">
    <source>
        <dbReference type="SAM" id="MobiDB-lite"/>
    </source>
</evidence>
<dbReference type="EMBL" id="BTRK01000001">
    <property type="protein sequence ID" value="GMR32831.1"/>
    <property type="molecule type" value="Genomic_DNA"/>
</dbReference>
<dbReference type="Proteomes" id="UP001328107">
    <property type="component" value="Unassembled WGS sequence"/>
</dbReference>
<dbReference type="AlphaFoldDB" id="A0AAN4Z5E2"/>
<proteinExistence type="predicted"/>
<evidence type="ECO:0000313" key="7">
    <source>
        <dbReference type="Proteomes" id="UP001328107"/>
    </source>
</evidence>
<organism evidence="6 7">
    <name type="scientific">Pristionchus mayeri</name>
    <dbReference type="NCBI Taxonomy" id="1317129"/>
    <lineage>
        <taxon>Eukaryota</taxon>
        <taxon>Metazoa</taxon>
        <taxon>Ecdysozoa</taxon>
        <taxon>Nematoda</taxon>
        <taxon>Chromadorea</taxon>
        <taxon>Rhabditida</taxon>
        <taxon>Rhabditina</taxon>
        <taxon>Diplogasteromorpha</taxon>
        <taxon>Diplogasteroidea</taxon>
        <taxon>Neodiplogasteridae</taxon>
        <taxon>Pristionchus</taxon>
    </lineage>
</organism>
<evidence type="ECO:0000256" key="1">
    <source>
        <dbReference type="ARBA" id="ARBA00022771"/>
    </source>
</evidence>
<evidence type="ECO:0000256" key="2">
    <source>
        <dbReference type="ARBA" id="ARBA00022833"/>
    </source>
</evidence>
<dbReference type="InterPro" id="IPR013083">
    <property type="entry name" value="Znf_RING/FYVE/PHD"/>
</dbReference>
<sequence>CLVMAWRIPPTGRSSRNSSRTTQPLSDSDDEFVERHTRSSTARMSGGGARGAPPPSTRGRTAASRGRATGRNRASAGTASVRGNRLSATRPRGGPIFGGRQNQVVRRATGAQRAISGAGRAYRTRRSNSNANGDLDGTIVLDDEEDSNEEGEDVEVSDEDEDEDQRDYDLEDSFINDESILENANETFQDPFGDGDDDVFDSFINDLLDGGDNDDLDGEMGGEGRNNPDESFSQEQEEFELMEERENAAAKRAESRLRKREDKEEKENKNALRTDMFGACTVCAEEEVTDPVGCLHCANFIGCRKCANRWFRTSKNNDPNKIGSCPFCRHQWTSSVPEVGDMLDLVRS</sequence>
<keyword evidence="7" id="KW-1185">Reference proteome</keyword>
<keyword evidence="2" id="KW-0862">Zinc</keyword>
<reference evidence="7" key="1">
    <citation type="submission" date="2022-10" db="EMBL/GenBank/DDBJ databases">
        <title>Genome assembly of Pristionchus species.</title>
        <authorList>
            <person name="Yoshida K."/>
            <person name="Sommer R.J."/>
        </authorList>
    </citation>
    <scope>NUCLEOTIDE SEQUENCE [LARGE SCALE GENOMIC DNA]</scope>
    <source>
        <strain evidence="7">RS5460</strain>
    </source>
</reference>
<dbReference type="PANTHER" id="PTHR21578">
    <property type="entry name" value="PROTEIN CBG03826"/>
    <property type="match status" value="1"/>
</dbReference>
<dbReference type="SUPFAM" id="SSF57850">
    <property type="entry name" value="RING/U-box"/>
    <property type="match status" value="1"/>
</dbReference>
<keyword evidence="1 3" id="KW-0863">Zinc-finger</keyword>
<feature type="non-terminal residue" evidence="6">
    <location>
        <position position="1"/>
    </location>
</feature>
<feature type="region of interest" description="Disordered" evidence="4">
    <location>
        <begin position="208"/>
        <end position="269"/>
    </location>
</feature>
<comment type="caution">
    <text evidence="6">The sequence shown here is derived from an EMBL/GenBank/DDBJ whole genome shotgun (WGS) entry which is preliminary data.</text>
</comment>
<feature type="compositionally biased region" description="Basic and acidic residues" evidence="4">
    <location>
        <begin position="242"/>
        <end position="269"/>
    </location>
</feature>
<dbReference type="InterPro" id="IPR001841">
    <property type="entry name" value="Znf_RING"/>
</dbReference>
<evidence type="ECO:0000313" key="6">
    <source>
        <dbReference type="EMBL" id="GMR32831.1"/>
    </source>
</evidence>
<feature type="region of interest" description="Disordered" evidence="4">
    <location>
        <begin position="1"/>
        <end position="167"/>
    </location>
</feature>
<accession>A0AAN4Z5E2</accession>
<dbReference type="PROSITE" id="PS50089">
    <property type="entry name" value="ZF_RING_2"/>
    <property type="match status" value="1"/>
</dbReference>
<keyword evidence="1 3" id="KW-0479">Metal-binding</keyword>
<evidence type="ECO:0000256" key="3">
    <source>
        <dbReference type="PROSITE-ProRule" id="PRU00175"/>
    </source>
</evidence>
<protein>
    <recommendedName>
        <fullName evidence="5">RING-type domain-containing protein</fullName>
    </recommendedName>
</protein>
<feature type="domain" description="RING-type" evidence="5">
    <location>
        <begin position="280"/>
        <end position="329"/>
    </location>
</feature>
<dbReference type="PANTHER" id="PTHR21578:SF9">
    <property type="entry name" value="RING-TYPE DOMAIN-CONTAINING PROTEIN"/>
    <property type="match status" value="1"/>
</dbReference>
<feature type="compositionally biased region" description="Low complexity" evidence="4">
    <location>
        <begin position="11"/>
        <end position="22"/>
    </location>
</feature>
<name>A0AAN4Z5E2_9BILA</name>
<dbReference type="Gene3D" id="3.30.40.10">
    <property type="entry name" value="Zinc/RING finger domain, C3HC4 (zinc finger)"/>
    <property type="match status" value="1"/>
</dbReference>